<dbReference type="PANTHER" id="PTHR43245">
    <property type="entry name" value="BIFUNCTIONAL POLYMYXIN RESISTANCE PROTEIN ARNA"/>
    <property type="match status" value="1"/>
</dbReference>
<dbReference type="InterPro" id="IPR036291">
    <property type="entry name" value="NAD(P)-bd_dom_sf"/>
</dbReference>
<dbReference type="SUPFAM" id="SSF51735">
    <property type="entry name" value="NAD(P)-binding Rossmann-fold domains"/>
    <property type="match status" value="1"/>
</dbReference>
<sequence>MNHPIPRCVMVTGAGGNLGHKVVEALARTDWCELVVGIDRSGDYSKFSDVARKRLRLVQGDLTLRSGEWTRAMEEVDAVIHFAALNPVPDSSWPDSLASYEMTSNLLMECVRAGVGRFVFASSNHTMGAYKDMPLAAKMGPGRLTTRIATAPGTKWHDGTRELHSLAYGTAKVMGEKQCAAVAELSGGKLSTVSVRVGWALTGENRARDITHSGSPASTSDVSTLDDEARRALRWFRNMWLSNRDLDQLFIRSVLAPSDQWPSQAIIVNGVSNNEGMDWDLSDATAYLGYHPEDDAYRDIARS</sequence>
<dbReference type="RefSeq" id="WP_158957396.1">
    <property type="nucleotide sequence ID" value="NZ_CP046916.1"/>
</dbReference>
<gene>
    <name evidence="2" type="ORF">FAZ98_30790</name>
</gene>
<name>A0A7Z2GQS2_9BURK</name>
<accession>A0A7Z2GQS2</accession>
<protein>
    <submittedName>
        <fullName evidence="2">NAD-dependent epimerase/dehydratase family protein</fullName>
    </submittedName>
</protein>
<evidence type="ECO:0000313" key="3">
    <source>
        <dbReference type="Proteomes" id="UP000433577"/>
    </source>
</evidence>
<proteinExistence type="predicted"/>
<dbReference type="Proteomes" id="UP000433577">
    <property type="component" value="Chromosome 4"/>
</dbReference>
<keyword evidence="3" id="KW-1185">Reference proteome</keyword>
<evidence type="ECO:0000259" key="1">
    <source>
        <dbReference type="Pfam" id="PF01370"/>
    </source>
</evidence>
<dbReference type="InterPro" id="IPR001509">
    <property type="entry name" value="Epimerase_deHydtase"/>
</dbReference>
<feature type="domain" description="NAD-dependent epimerase/dehydratase" evidence="1">
    <location>
        <begin position="9"/>
        <end position="196"/>
    </location>
</feature>
<dbReference type="InterPro" id="IPR050177">
    <property type="entry name" value="Lipid_A_modif_metabolic_enz"/>
</dbReference>
<dbReference type="KEGG" id="pacs:FAZ98_30790"/>
<dbReference type="Gene3D" id="3.40.50.720">
    <property type="entry name" value="NAD(P)-binding Rossmann-like Domain"/>
    <property type="match status" value="1"/>
</dbReference>
<dbReference type="Pfam" id="PF01370">
    <property type="entry name" value="Epimerase"/>
    <property type="match status" value="1"/>
</dbReference>
<dbReference type="OrthoDB" id="8770295at2"/>
<organism evidence="2 3">
    <name type="scientific">Paraburkholderia acidisoli</name>
    <dbReference type="NCBI Taxonomy" id="2571748"/>
    <lineage>
        <taxon>Bacteria</taxon>
        <taxon>Pseudomonadati</taxon>
        <taxon>Pseudomonadota</taxon>
        <taxon>Betaproteobacteria</taxon>
        <taxon>Burkholderiales</taxon>
        <taxon>Burkholderiaceae</taxon>
        <taxon>Paraburkholderia</taxon>
    </lineage>
</organism>
<dbReference type="EMBL" id="CP046916">
    <property type="protein sequence ID" value="QGZ66198.1"/>
    <property type="molecule type" value="Genomic_DNA"/>
</dbReference>
<evidence type="ECO:0000313" key="2">
    <source>
        <dbReference type="EMBL" id="QGZ66198.1"/>
    </source>
</evidence>
<reference evidence="2 3" key="1">
    <citation type="submission" date="2019-12" db="EMBL/GenBank/DDBJ databases">
        <title>Paraburkholderia acidiphila 7Q-K02 sp. nov and Paraburkholderia acidisoli DHF22 sp. nov., two strains isolated from forest soil.</title>
        <authorList>
            <person name="Gao Z."/>
            <person name="Qiu L."/>
        </authorList>
    </citation>
    <scope>NUCLEOTIDE SEQUENCE [LARGE SCALE GENOMIC DNA]</scope>
    <source>
        <strain evidence="2 3">DHF22</strain>
    </source>
</reference>
<dbReference type="AlphaFoldDB" id="A0A7Z2GQS2"/>